<dbReference type="GO" id="GO:0031167">
    <property type="term" value="P:rRNA methylation"/>
    <property type="evidence" value="ECO:0007669"/>
    <property type="project" value="TreeGrafter"/>
</dbReference>
<dbReference type="GO" id="GO:0003723">
    <property type="term" value="F:RNA binding"/>
    <property type="evidence" value="ECO:0007669"/>
    <property type="project" value="UniProtKB-UniRule"/>
</dbReference>
<dbReference type="Pfam" id="PF01189">
    <property type="entry name" value="Methyltr_RsmB-F"/>
    <property type="match status" value="1"/>
</dbReference>
<dbReference type="AlphaFoldDB" id="A0A310SAQ9"/>
<dbReference type="Gene3D" id="6.20.240.40">
    <property type="match status" value="1"/>
</dbReference>
<keyword evidence="8" id="KW-0496">Mitochondrion</keyword>
<gene>
    <name evidence="13" type="ORF">WN48_02746</name>
</gene>
<evidence type="ECO:0000313" key="14">
    <source>
        <dbReference type="Proteomes" id="UP000250275"/>
    </source>
</evidence>
<dbReference type="Proteomes" id="UP000250275">
    <property type="component" value="Unassembled WGS sequence"/>
</dbReference>
<evidence type="ECO:0000256" key="3">
    <source>
        <dbReference type="ARBA" id="ARBA00022603"/>
    </source>
</evidence>
<evidence type="ECO:0000256" key="4">
    <source>
        <dbReference type="ARBA" id="ARBA00022679"/>
    </source>
</evidence>
<evidence type="ECO:0000256" key="8">
    <source>
        <dbReference type="ARBA" id="ARBA00023128"/>
    </source>
</evidence>
<feature type="active site" description="Nucleophile" evidence="11">
    <location>
        <position position="383"/>
    </location>
</feature>
<organism evidence="13 14">
    <name type="scientific">Eufriesea mexicana</name>
    <dbReference type="NCBI Taxonomy" id="516756"/>
    <lineage>
        <taxon>Eukaryota</taxon>
        <taxon>Metazoa</taxon>
        <taxon>Ecdysozoa</taxon>
        <taxon>Arthropoda</taxon>
        <taxon>Hexapoda</taxon>
        <taxon>Insecta</taxon>
        <taxon>Pterygota</taxon>
        <taxon>Neoptera</taxon>
        <taxon>Endopterygota</taxon>
        <taxon>Hymenoptera</taxon>
        <taxon>Apocrita</taxon>
        <taxon>Aculeata</taxon>
        <taxon>Apoidea</taxon>
        <taxon>Anthophila</taxon>
        <taxon>Apidae</taxon>
        <taxon>Eufriesea</taxon>
    </lineage>
</organism>
<dbReference type="PRINTS" id="PR02008">
    <property type="entry name" value="RCMTFAMILY"/>
</dbReference>
<reference evidence="13 14" key="1">
    <citation type="submission" date="2015-07" db="EMBL/GenBank/DDBJ databases">
        <title>The genome of Eufriesea mexicana.</title>
        <authorList>
            <person name="Pan H."/>
            <person name="Kapheim K."/>
        </authorList>
    </citation>
    <scope>NUCLEOTIDE SEQUENCE [LARGE SCALE GENOMIC DNA]</scope>
    <source>
        <strain evidence="13">0111107269</strain>
        <tissue evidence="13">Whole body</tissue>
    </source>
</reference>
<evidence type="ECO:0000313" key="13">
    <source>
        <dbReference type="EMBL" id="OAD52181.1"/>
    </source>
</evidence>
<keyword evidence="2" id="KW-0698">rRNA processing</keyword>
<dbReference type="GO" id="GO:0005762">
    <property type="term" value="C:mitochondrial large ribosomal subunit"/>
    <property type="evidence" value="ECO:0007669"/>
    <property type="project" value="TreeGrafter"/>
</dbReference>
<feature type="binding site" evidence="11">
    <location>
        <position position="284"/>
    </location>
    <ligand>
        <name>S-adenosyl-L-methionine</name>
        <dbReference type="ChEBI" id="CHEBI:59789"/>
    </ligand>
</feature>
<evidence type="ECO:0000256" key="6">
    <source>
        <dbReference type="ARBA" id="ARBA00022884"/>
    </source>
</evidence>
<comment type="catalytic activity">
    <reaction evidence="10">
        <text>a cytidine in rRNA + S-adenosyl-L-methionine = a 5-methylcytidine in rRNA + S-adenosyl-L-homocysteine + H(+)</text>
        <dbReference type="Rhea" id="RHEA:61484"/>
        <dbReference type="Rhea" id="RHEA-COMP:15836"/>
        <dbReference type="Rhea" id="RHEA-COMP:15837"/>
        <dbReference type="ChEBI" id="CHEBI:15378"/>
        <dbReference type="ChEBI" id="CHEBI:57856"/>
        <dbReference type="ChEBI" id="CHEBI:59789"/>
        <dbReference type="ChEBI" id="CHEBI:74483"/>
        <dbReference type="ChEBI" id="CHEBI:82748"/>
    </reaction>
</comment>
<evidence type="ECO:0000259" key="12">
    <source>
        <dbReference type="PROSITE" id="PS51686"/>
    </source>
</evidence>
<keyword evidence="4 11" id="KW-0808">Transferase</keyword>
<feature type="domain" description="SAM-dependent MTase RsmB/NOP-type" evidence="12">
    <location>
        <begin position="154"/>
        <end position="457"/>
    </location>
</feature>
<dbReference type="OrthoDB" id="8020218at2759"/>
<dbReference type="EMBL" id="KQ776753">
    <property type="protein sequence ID" value="OAD52181.1"/>
    <property type="molecule type" value="Genomic_DNA"/>
</dbReference>
<evidence type="ECO:0000256" key="2">
    <source>
        <dbReference type="ARBA" id="ARBA00022552"/>
    </source>
</evidence>
<sequence length="458" mass="52395">MDKALEHFDDFYASVYEDTWPDIRCALLEEESKYMAIVNNFSDTERVRSNLELLGAINLKSLYNLRKEKLDAKAKRRAKIDTLQIKNPEEVEIFKDKLTELQPVNLNNYRDLCESLNAKRSELEKSDEQNEFVELLSIDKNLNEVNLDHDRIVDPSVNLSSLQEYVPVTEIKGMDEWVMNSDHYKFYHKGEDFNINVEREFVLPFPEHLHAYSFEKGNKAIFPSAKKGSTGVSDYYLFDGGSILPILALDIKLGDTVLDMCAAPGGKALTILQTLMPRLLVVNDIKESKVNKIKMIMNQYTSDIYKGENMLIIKQGDARRIDETGVYNKILVDVPCTVDRHVLHSDVDNLFKPNRVKERLTIPTIQNALKLVTVGGTVVYSTCTLSPVQNDGVIQATLQKAWQENDIVTVVKDMTKALLPLRYLYNFGKNNVKYGHIVIPTIQNNWGPMYFCKIVKVQ</sequence>
<feature type="binding site" evidence="11">
    <location>
        <begin position="261"/>
        <end position="267"/>
    </location>
    <ligand>
        <name>S-adenosyl-L-methionine</name>
        <dbReference type="ChEBI" id="CHEBI:59789"/>
    </ligand>
</feature>
<evidence type="ECO:0000256" key="7">
    <source>
        <dbReference type="ARBA" id="ARBA00022946"/>
    </source>
</evidence>
<dbReference type="PROSITE" id="PS51686">
    <property type="entry name" value="SAM_MT_RSMB_NOP"/>
    <property type="match status" value="1"/>
</dbReference>
<keyword evidence="7" id="KW-0809">Transit peptide</keyword>
<dbReference type="SUPFAM" id="SSF53335">
    <property type="entry name" value="S-adenosyl-L-methionine-dependent methyltransferases"/>
    <property type="match status" value="1"/>
</dbReference>
<comment type="similarity">
    <text evidence="11">Belongs to the class I-like SAM-binding methyltransferase superfamily. RsmB/NOP family.</text>
</comment>
<dbReference type="GO" id="GO:0008173">
    <property type="term" value="F:RNA methyltransferase activity"/>
    <property type="evidence" value="ECO:0007669"/>
    <property type="project" value="InterPro"/>
</dbReference>
<comment type="subcellular location">
    <subcellularLocation>
        <location evidence="1">Mitochondrion</location>
    </subcellularLocation>
</comment>
<feature type="binding site" evidence="11">
    <location>
        <position position="317"/>
    </location>
    <ligand>
        <name>S-adenosyl-L-methionine</name>
        <dbReference type="ChEBI" id="CHEBI:59789"/>
    </ligand>
</feature>
<evidence type="ECO:0000256" key="1">
    <source>
        <dbReference type="ARBA" id="ARBA00004173"/>
    </source>
</evidence>
<dbReference type="PANTHER" id="PTHR22808:SF3">
    <property type="entry name" value="5-METHYLCYTOSINE RRNA METHYLTRANSFERASE NSUN4"/>
    <property type="match status" value="1"/>
</dbReference>
<evidence type="ECO:0000256" key="11">
    <source>
        <dbReference type="PROSITE-ProRule" id="PRU01023"/>
    </source>
</evidence>
<evidence type="ECO:0000256" key="5">
    <source>
        <dbReference type="ARBA" id="ARBA00022691"/>
    </source>
</evidence>
<keyword evidence="3 11" id="KW-0489">Methyltransferase</keyword>
<dbReference type="InterPro" id="IPR023267">
    <property type="entry name" value="RCMT"/>
</dbReference>
<dbReference type="InterPro" id="IPR029063">
    <property type="entry name" value="SAM-dependent_MTases_sf"/>
</dbReference>
<dbReference type="Gene3D" id="3.40.50.150">
    <property type="entry name" value="Vaccinia Virus protein VP39"/>
    <property type="match status" value="1"/>
</dbReference>
<keyword evidence="5 11" id="KW-0949">S-adenosyl-L-methionine</keyword>
<dbReference type="InterPro" id="IPR049560">
    <property type="entry name" value="MeTrfase_RsmB-F_NOP2_cat"/>
</dbReference>
<proteinExistence type="inferred from homology"/>
<protein>
    <recommendedName>
        <fullName evidence="9">NOL1/NOP2/Sun domain family member 4</fullName>
    </recommendedName>
</protein>
<name>A0A310SAQ9_9HYME</name>
<keyword evidence="6 11" id="KW-0694">RNA-binding</keyword>
<dbReference type="InterPro" id="IPR001678">
    <property type="entry name" value="MeTrfase_RsmB-F_NOP2_dom"/>
</dbReference>
<evidence type="ECO:0000256" key="10">
    <source>
        <dbReference type="ARBA" id="ARBA00049302"/>
    </source>
</evidence>
<evidence type="ECO:0000256" key="9">
    <source>
        <dbReference type="ARBA" id="ARBA00042050"/>
    </source>
</evidence>
<dbReference type="PANTHER" id="PTHR22808">
    <property type="entry name" value="NCL1 YEAST -RELATED NOL1/NOP2/FMU SUN DOMAIN-CONTAINING"/>
    <property type="match status" value="1"/>
</dbReference>
<accession>A0A310SAQ9</accession>
<feature type="binding site" evidence="11">
    <location>
        <position position="333"/>
    </location>
    <ligand>
        <name>S-adenosyl-L-methionine</name>
        <dbReference type="ChEBI" id="CHEBI:59789"/>
    </ligand>
</feature>
<keyword evidence="14" id="KW-1185">Reference proteome</keyword>